<dbReference type="Gene3D" id="3.40.50.2000">
    <property type="entry name" value="Glycogen Phosphorylase B"/>
    <property type="match status" value="2"/>
</dbReference>
<evidence type="ECO:0000313" key="3">
    <source>
        <dbReference type="Proteomes" id="UP000733744"/>
    </source>
</evidence>
<comment type="caution">
    <text evidence="2">The sequence shown here is derived from an EMBL/GenBank/DDBJ whole genome shotgun (WGS) entry which is preliminary data.</text>
</comment>
<feature type="domain" description="Glycosyl transferase family 1" evidence="1">
    <location>
        <begin position="172"/>
        <end position="327"/>
    </location>
</feature>
<protein>
    <submittedName>
        <fullName evidence="2">Glycosyltransferase family 4 protein</fullName>
    </submittedName>
</protein>
<dbReference type="RefSeq" id="WP_127028999.1">
    <property type="nucleotide sequence ID" value="NZ_RYFG02000018.1"/>
</dbReference>
<dbReference type="CDD" id="cd03801">
    <property type="entry name" value="GT4_PimA-like"/>
    <property type="match status" value="1"/>
</dbReference>
<gene>
    <name evidence="2" type="ORF">EKO24_003345</name>
</gene>
<dbReference type="PANTHER" id="PTHR12526:SF638">
    <property type="entry name" value="SPORE COAT PROTEIN SA"/>
    <property type="match status" value="1"/>
</dbReference>
<accession>A0ABY3CG62</accession>
<reference evidence="2 3" key="1">
    <citation type="journal article" date="2019" name="Antonie Van Leeuwenhoek">
        <title>Description of 'Ca. Methylobacter oryzae' KRF1, a novel species from the environmentally important Methylobacter clade 2.</title>
        <authorList>
            <person name="Khatri K."/>
            <person name="Mohite J.A."/>
            <person name="Pandit P.S."/>
            <person name="Bahulikar R."/>
            <person name="Rahalkar M.C."/>
        </authorList>
    </citation>
    <scope>NUCLEOTIDE SEQUENCE [LARGE SCALE GENOMIC DNA]</scope>
    <source>
        <strain evidence="2 3">KRF1</strain>
    </source>
</reference>
<dbReference type="Pfam" id="PF00534">
    <property type="entry name" value="Glycos_transf_1"/>
    <property type="match status" value="1"/>
</dbReference>
<dbReference type="Proteomes" id="UP000733744">
    <property type="component" value="Unassembled WGS sequence"/>
</dbReference>
<evidence type="ECO:0000313" key="2">
    <source>
        <dbReference type="EMBL" id="TRX01781.1"/>
    </source>
</evidence>
<dbReference type="EMBL" id="RYFG02000018">
    <property type="protein sequence ID" value="TRX01781.1"/>
    <property type="molecule type" value="Genomic_DNA"/>
</dbReference>
<dbReference type="PANTHER" id="PTHR12526">
    <property type="entry name" value="GLYCOSYLTRANSFERASE"/>
    <property type="match status" value="1"/>
</dbReference>
<evidence type="ECO:0000259" key="1">
    <source>
        <dbReference type="Pfam" id="PF00534"/>
    </source>
</evidence>
<organism evidence="2 3">
    <name type="scientific">Candidatus Methylobacter oryzae</name>
    <dbReference type="NCBI Taxonomy" id="2497749"/>
    <lineage>
        <taxon>Bacteria</taxon>
        <taxon>Pseudomonadati</taxon>
        <taxon>Pseudomonadota</taxon>
        <taxon>Gammaproteobacteria</taxon>
        <taxon>Methylococcales</taxon>
        <taxon>Methylococcaceae</taxon>
        <taxon>Methylobacter</taxon>
    </lineage>
</organism>
<proteinExistence type="predicted"/>
<keyword evidence="3" id="KW-1185">Reference proteome</keyword>
<dbReference type="SUPFAM" id="SSF53756">
    <property type="entry name" value="UDP-Glycosyltransferase/glycogen phosphorylase"/>
    <property type="match status" value="1"/>
</dbReference>
<name>A0ABY3CG62_9GAMM</name>
<dbReference type="InterPro" id="IPR001296">
    <property type="entry name" value="Glyco_trans_1"/>
</dbReference>
<sequence length="363" mass="41274">MKIAVLWTELSGYMNACLKKLAAMDGVELFVASSCINKDAPFDELTFAWIENHFQWHGSVDANRLIPLLENFQPELILCANWHYQGYRKTLRHFKGQSIRVFTSDRPWLGTPRQWLGVFISRFYLHPICEAMFVAGERQRVFAKKMGFSQRKILHGLYSCDHEKFASIYFERKKQQIEARSFLFVGRFVSEKGLDTLVNAYQRYRQQAVDPWPLKCYGAGPLQPMLDGIPGIECKGFCQPDDLPKKFMEANCLILPSTFEPWALVVHEATAAGMAVIASDAVGATAHLIQDDYNGYVVETGSAEELAGAMLNYSALPPAARRIIGENSYLMSLQFTPRRWAETVLSIPKRINGKTYEKPTIEH</sequence>